<organism evidence="11">
    <name type="scientific">Hypsiglena sp. JMG-2014</name>
    <dbReference type="NCBI Taxonomy" id="1550645"/>
    <lineage>
        <taxon>Eukaryota</taxon>
        <taxon>Metazoa</taxon>
        <taxon>Chordata</taxon>
        <taxon>Craniata</taxon>
        <taxon>Vertebrata</taxon>
        <taxon>Euteleostomi</taxon>
        <taxon>Lepidosauria</taxon>
        <taxon>Squamata</taxon>
        <taxon>Bifurcata</taxon>
        <taxon>Unidentata</taxon>
        <taxon>Episquamata</taxon>
        <taxon>Toxicofera</taxon>
        <taxon>Serpentes</taxon>
        <taxon>Colubroidea</taxon>
        <taxon>Dipsadidae</taxon>
        <taxon>Hypsiglena</taxon>
    </lineage>
</organism>
<dbReference type="PANTHER" id="PTHR12700">
    <property type="entry name" value="ATP SYNTHASE SUBUNIT D, MITOCHONDRIAL"/>
    <property type="match status" value="1"/>
</dbReference>
<dbReference type="SUPFAM" id="SSF161065">
    <property type="entry name" value="ATP synthase D chain-like"/>
    <property type="match status" value="1"/>
</dbReference>
<evidence type="ECO:0000256" key="4">
    <source>
        <dbReference type="ARBA" id="ARBA00022547"/>
    </source>
</evidence>
<evidence type="ECO:0000256" key="9">
    <source>
        <dbReference type="ARBA" id="ARBA00023136"/>
    </source>
</evidence>
<comment type="similarity">
    <text evidence="2 10">Belongs to the ATPase d subunit family.</text>
</comment>
<evidence type="ECO:0000256" key="8">
    <source>
        <dbReference type="ARBA" id="ARBA00023128"/>
    </source>
</evidence>
<dbReference type="InterPro" id="IPR008689">
    <property type="entry name" value="ATP_synth_F0_dsu_mt"/>
</dbReference>
<keyword evidence="3 10" id="KW-0813">Transport</keyword>
<dbReference type="PIRSF" id="PIRSF005514">
    <property type="entry name" value="ATPase_F0_D_mt"/>
    <property type="match status" value="1"/>
</dbReference>
<name>A0A098M1M3_9SAUR</name>
<dbReference type="GO" id="GO:0015986">
    <property type="term" value="P:proton motive force-driven ATP synthesis"/>
    <property type="evidence" value="ECO:0007669"/>
    <property type="project" value="UniProtKB-UniRule"/>
</dbReference>
<keyword evidence="6 10" id="KW-0999">Mitochondrion inner membrane</keyword>
<protein>
    <recommendedName>
        <fullName evidence="10">ATP synthase subunit d, mitochondrial</fullName>
    </recommendedName>
</protein>
<sequence length="161" mass="18315">MAGRRAALKAIDWAAFAERVSVNQRPMFNALKSRSDTIAAKLAFLPETPPAIDWTFYKTAVANPTLVDEFEKKFKALQIPMPADTETAKINAQEKESDKNAADFVQASKARIVEYEEELQQLRNMIPFENMTYEDLPEGFRDPTLDPVKYPHWPHKLGSDI</sequence>
<dbReference type="AlphaFoldDB" id="A0A098M1M3"/>
<reference evidence="11" key="1">
    <citation type="submission" date="2014-09" db="EMBL/GenBank/DDBJ databases">
        <title>RNA-seq and high-definition mass spectrometry reveal the complex and divergent venoms of two rear-fanged colubrid snakes.</title>
        <authorList>
            <person name="McGivern J.J."/>
            <person name="Wray K.P."/>
            <person name="Margres M.J."/>
            <person name="Couch M.E."/>
            <person name="Mackessy S.P."/>
            <person name="Rokyta D.R."/>
        </authorList>
    </citation>
    <scope>NUCLEOTIDE SEQUENCE</scope>
    <source>
        <tissue evidence="11">Venom gland</tissue>
    </source>
</reference>
<keyword evidence="5 10" id="KW-0375">Hydrogen ion transport</keyword>
<dbReference type="Pfam" id="PF05873">
    <property type="entry name" value="Mt_ATP-synt_D"/>
    <property type="match status" value="1"/>
</dbReference>
<dbReference type="InterPro" id="IPR036228">
    <property type="entry name" value="ATP_synth_F0_dsu_sf_mt"/>
</dbReference>
<evidence type="ECO:0000256" key="3">
    <source>
        <dbReference type="ARBA" id="ARBA00022448"/>
    </source>
</evidence>
<comment type="function">
    <text evidence="10">Mitochondrial membrane ATP synthase (F(1)F(0) ATP synthase or Complex V) produces ATP from ADP in the presence of a proton gradient across the membrane which is generated by electron transport complexes of the respiratory chain. F-type ATPases consist of two structural domains, F(1) - containing the extramembraneous catalytic core, and F(0) - containing the membrane proton channel, linked together by a central stalk and a peripheral stalk. During catalysis, ATP synthesis in the catalytic domain of F(1) is coupled via a rotary mechanism of the central stalk subunits to proton translocation.</text>
</comment>
<accession>A0A098M1M3</accession>
<dbReference type="GO" id="GO:0045259">
    <property type="term" value="C:proton-transporting ATP synthase complex"/>
    <property type="evidence" value="ECO:0007669"/>
    <property type="project" value="UniProtKB-KW"/>
</dbReference>
<dbReference type="GO" id="GO:0005743">
    <property type="term" value="C:mitochondrial inner membrane"/>
    <property type="evidence" value="ECO:0007669"/>
    <property type="project" value="UniProtKB-SubCell"/>
</dbReference>
<dbReference type="EMBL" id="GBSI01000299">
    <property type="protein sequence ID" value="JAC96196.1"/>
    <property type="molecule type" value="Transcribed_RNA"/>
</dbReference>
<dbReference type="Gene3D" id="6.10.280.70">
    <property type="match status" value="1"/>
</dbReference>
<evidence type="ECO:0000313" key="11">
    <source>
        <dbReference type="EMBL" id="JAC96196.1"/>
    </source>
</evidence>
<keyword evidence="4" id="KW-0138">CF(0)</keyword>
<evidence type="ECO:0000256" key="10">
    <source>
        <dbReference type="PIRNR" id="PIRNR005514"/>
    </source>
</evidence>
<evidence type="ECO:0000256" key="5">
    <source>
        <dbReference type="ARBA" id="ARBA00022781"/>
    </source>
</evidence>
<comment type="subcellular location">
    <subcellularLocation>
        <location evidence="1 10">Mitochondrion inner membrane</location>
    </subcellularLocation>
</comment>
<keyword evidence="9 10" id="KW-0472">Membrane</keyword>
<keyword evidence="8 10" id="KW-0496">Mitochondrion</keyword>
<evidence type="ECO:0000256" key="1">
    <source>
        <dbReference type="ARBA" id="ARBA00004273"/>
    </source>
</evidence>
<evidence type="ECO:0000256" key="6">
    <source>
        <dbReference type="ARBA" id="ARBA00022792"/>
    </source>
</evidence>
<evidence type="ECO:0000256" key="2">
    <source>
        <dbReference type="ARBA" id="ARBA00006842"/>
    </source>
</evidence>
<proteinExistence type="inferred from homology"/>
<evidence type="ECO:0000256" key="7">
    <source>
        <dbReference type="ARBA" id="ARBA00023065"/>
    </source>
</evidence>
<dbReference type="GO" id="GO:0015078">
    <property type="term" value="F:proton transmembrane transporter activity"/>
    <property type="evidence" value="ECO:0007669"/>
    <property type="project" value="InterPro"/>
</dbReference>
<keyword evidence="7 10" id="KW-0406">Ion transport</keyword>